<accession>A0A2N2EA39</accession>
<name>A0A2N2EA39_9BACT</name>
<dbReference type="Gene3D" id="3.90.1720.10">
    <property type="entry name" value="endopeptidase domain like (from Nostoc punctiforme)"/>
    <property type="match status" value="1"/>
</dbReference>
<dbReference type="InterPro" id="IPR038765">
    <property type="entry name" value="Papain-like_cys_pep_sf"/>
</dbReference>
<proteinExistence type="predicted"/>
<evidence type="ECO:0000313" key="2">
    <source>
        <dbReference type="Proteomes" id="UP000233517"/>
    </source>
</evidence>
<sequence length="301" mass="35028">MKMKKITTKKILKNTLIVLSSSVLLFLLTLFFSYLRPNEILIIENLRLPIQEEILTSIGNYTIDNEYLNDYINEEYRIDDGKNNVSLQDLRSYLEELKPGDIFFTNSGKYLSSLFIPGKWKHAAIYLGSKKQTRDFLGEDSDLYKHLLTHYVNGDEILIIDSSSHGVKIREFDELSNLSSSSYLKSITAFRIKTSDKELSEFLTEARKQEGKAYDYDMITESNDYVYCSELIYHSLKKINLVINNRSLFLAREIITPNDALYYIAKNEKTSNNFSFIFFIEKENGRIKNFSKNDLIIEINP</sequence>
<dbReference type="AlphaFoldDB" id="A0A2N2EA39"/>
<protein>
    <submittedName>
        <fullName evidence="1">Uncharacterized protein</fullName>
    </submittedName>
</protein>
<gene>
    <name evidence="1" type="ORF">CVU82_00100</name>
</gene>
<reference evidence="1 2" key="1">
    <citation type="journal article" date="2017" name="ISME J.">
        <title>Potential for microbial H2 and metal transformations associated with novel bacteria and archaea in deep terrestrial subsurface sediments.</title>
        <authorList>
            <person name="Hernsdorf A.W."/>
            <person name="Amano Y."/>
            <person name="Miyakawa K."/>
            <person name="Ise K."/>
            <person name="Suzuki Y."/>
            <person name="Anantharaman K."/>
            <person name="Probst A."/>
            <person name="Burstein D."/>
            <person name="Thomas B.C."/>
            <person name="Banfield J.F."/>
        </authorList>
    </citation>
    <scope>NUCLEOTIDE SEQUENCE [LARGE SCALE GENOMIC DNA]</scope>
    <source>
        <strain evidence="1">HGW-Falkowbacteria-1</strain>
    </source>
</reference>
<comment type="caution">
    <text evidence="1">The sequence shown here is derived from an EMBL/GenBank/DDBJ whole genome shotgun (WGS) entry which is preliminary data.</text>
</comment>
<organism evidence="1 2">
    <name type="scientific">Candidatus Falkowbacteria bacterium HGW-Falkowbacteria-1</name>
    <dbReference type="NCBI Taxonomy" id="2013768"/>
    <lineage>
        <taxon>Bacteria</taxon>
        <taxon>Candidatus Falkowiibacteriota</taxon>
    </lineage>
</organism>
<dbReference type="EMBL" id="PHAI01000001">
    <property type="protein sequence ID" value="PKM91604.1"/>
    <property type="molecule type" value="Genomic_DNA"/>
</dbReference>
<dbReference type="InterPro" id="IPR024453">
    <property type="entry name" value="Peptidase_C92"/>
</dbReference>
<evidence type="ECO:0000313" key="1">
    <source>
        <dbReference type="EMBL" id="PKM91604.1"/>
    </source>
</evidence>
<dbReference type="SUPFAM" id="SSF54001">
    <property type="entry name" value="Cysteine proteinases"/>
    <property type="match status" value="1"/>
</dbReference>
<dbReference type="Pfam" id="PF05708">
    <property type="entry name" value="Peptidase_C92"/>
    <property type="match status" value="1"/>
</dbReference>
<dbReference type="Proteomes" id="UP000233517">
    <property type="component" value="Unassembled WGS sequence"/>
</dbReference>